<feature type="compositionally biased region" description="Basic and acidic residues" evidence="1">
    <location>
        <begin position="340"/>
        <end position="356"/>
    </location>
</feature>
<feature type="compositionally biased region" description="Basic residues" evidence="1">
    <location>
        <begin position="316"/>
        <end position="328"/>
    </location>
</feature>
<feature type="compositionally biased region" description="Basic and acidic residues" evidence="1">
    <location>
        <begin position="728"/>
        <end position="761"/>
    </location>
</feature>
<feature type="compositionally biased region" description="Basic and acidic residues" evidence="1">
    <location>
        <begin position="373"/>
        <end position="382"/>
    </location>
</feature>
<accession>A0A9P0I7T4</accession>
<feature type="region of interest" description="Disordered" evidence="1">
    <location>
        <begin position="714"/>
        <end position="772"/>
    </location>
</feature>
<evidence type="ECO:0000256" key="2">
    <source>
        <dbReference type="SAM" id="SignalP"/>
    </source>
</evidence>
<feature type="region of interest" description="Disordered" evidence="1">
    <location>
        <begin position="452"/>
        <end position="504"/>
    </location>
</feature>
<keyword evidence="4" id="KW-1185">Reference proteome</keyword>
<gene>
    <name evidence="3" type="ORF">SPLIT_LOCUS8010</name>
</gene>
<organism evidence="3 4">
    <name type="scientific">Spodoptera littoralis</name>
    <name type="common">Egyptian cotton leafworm</name>
    <dbReference type="NCBI Taxonomy" id="7109"/>
    <lineage>
        <taxon>Eukaryota</taxon>
        <taxon>Metazoa</taxon>
        <taxon>Ecdysozoa</taxon>
        <taxon>Arthropoda</taxon>
        <taxon>Hexapoda</taxon>
        <taxon>Insecta</taxon>
        <taxon>Pterygota</taxon>
        <taxon>Neoptera</taxon>
        <taxon>Endopterygota</taxon>
        <taxon>Lepidoptera</taxon>
        <taxon>Glossata</taxon>
        <taxon>Ditrysia</taxon>
        <taxon>Noctuoidea</taxon>
        <taxon>Noctuidae</taxon>
        <taxon>Amphipyrinae</taxon>
        <taxon>Spodoptera</taxon>
    </lineage>
</organism>
<proteinExistence type="predicted"/>
<keyword evidence="2" id="KW-0732">Signal</keyword>
<feature type="compositionally biased region" description="Acidic residues" evidence="1">
    <location>
        <begin position="363"/>
        <end position="372"/>
    </location>
</feature>
<feature type="signal peptide" evidence="2">
    <location>
        <begin position="1"/>
        <end position="21"/>
    </location>
</feature>
<protein>
    <submittedName>
        <fullName evidence="3">Uncharacterized protein</fullName>
    </submittedName>
</protein>
<name>A0A9P0I7T4_SPOLI</name>
<evidence type="ECO:0000256" key="1">
    <source>
        <dbReference type="SAM" id="MobiDB-lite"/>
    </source>
</evidence>
<feature type="region of interest" description="Disordered" evidence="1">
    <location>
        <begin position="670"/>
        <end position="701"/>
    </location>
</feature>
<dbReference type="Proteomes" id="UP001153321">
    <property type="component" value="Chromosome 28"/>
</dbReference>
<dbReference type="AlphaFoldDB" id="A0A9P0I7T4"/>
<feature type="compositionally biased region" description="Basic and acidic residues" evidence="1">
    <location>
        <begin position="306"/>
        <end position="315"/>
    </location>
</feature>
<reference evidence="3" key="1">
    <citation type="submission" date="2022-02" db="EMBL/GenBank/DDBJ databases">
        <authorList>
            <person name="King R."/>
        </authorList>
    </citation>
    <scope>NUCLEOTIDE SEQUENCE</scope>
</reference>
<feature type="region of interest" description="Disordered" evidence="1">
    <location>
        <begin position="306"/>
        <end position="382"/>
    </location>
</feature>
<evidence type="ECO:0000313" key="4">
    <source>
        <dbReference type="Proteomes" id="UP001153321"/>
    </source>
</evidence>
<dbReference type="EMBL" id="LR824559">
    <property type="protein sequence ID" value="CAH1642654.1"/>
    <property type="molecule type" value="Genomic_DNA"/>
</dbReference>
<evidence type="ECO:0000313" key="3">
    <source>
        <dbReference type="EMBL" id="CAH1642654.1"/>
    </source>
</evidence>
<feature type="chain" id="PRO_5040156473" evidence="2">
    <location>
        <begin position="22"/>
        <end position="993"/>
    </location>
</feature>
<feature type="compositionally biased region" description="Basic residues" evidence="1">
    <location>
        <begin position="494"/>
        <end position="504"/>
    </location>
</feature>
<feature type="compositionally biased region" description="Basic and acidic residues" evidence="1">
    <location>
        <begin position="685"/>
        <end position="701"/>
    </location>
</feature>
<feature type="compositionally biased region" description="Basic residues" evidence="1">
    <location>
        <begin position="456"/>
        <end position="484"/>
    </location>
</feature>
<feature type="compositionally biased region" description="Low complexity" evidence="1">
    <location>
        <begin position="329"/>
        <end position="339"/>
    </location>
</feature>
<sequence length="993" mass="113878">MKVCACVLLFTILVNVGRSAADSPPLNGRAVHLALETVLEFNDKDKESDLKFLDKVKNLINKVKTVIDKSGSYRRDFKDGDIETLTDFIQQAVSILNSYDDATFGDFFKTLDDEVRKYHYRGCKFHELMENFEIRSLLGSAFDLIKNKPVQVIKAYMNVLADTLKDKSYDSNVKEIINYINSLYGTESKNKLTKFLQEIDNYGKGTSKKKHNTLARILREGIRSIIFDHYTELNPNARRELKAKIEMYLKKCKESPSNLTSNSVKSETILKKSLLHGVYKKETIKPSEKKLARIDIDPRDFKKTSVERLSGDEKKGIRHHRKEKKRQLKFPAVPVPTVKPVKEDKDLRAQSEDKELSSLSSSSEDDDEATDETVERNSIDISPERKNAYKTMRYITLYPEAITNVPRNNDKDTNVVHRSGRATTPRQHRFLTMWVEESTGGIPQYILNKYKATTLKPRKRKHKKAHTKKEKKHKKKHTKTKDKHHNKDESRESTKKKHGQKYKTHLNTRYTKKYVTKHTTTYKPSREYHYTSKKHKSKLSYEKLKHSNSKKIHKLQEIKEVPPGLSTKKINNIFGPVRLDVNRNLLLNKITVRTTSAPSRRPPILRTTPSSLKSVVEKNTDEIQKFNTSISPSNSTITPGVGLSIPASKSLIAERFNILNRPVKWDTRKNAEHHPLSDGGLSIENFDKKKQASSSKEDPFVMERLHRLEKELKEVKNRINTATKRTNKRELGKRSKENTERAEKHRENDPDSYDIRSVEHDRRKHHKTTELTTTRNNIRNEQPKHASTVKKPEYQIEYKIVKEKGSGFKEIIANHRSKVSDKIIPIDIHGKVVKTRSDERQVKSHSNTILIEFSTKLFPIMTTKESTSTVKTTEVDSTTATHFTGKTLRDVTTTNNTKTSKKHHDHTKTTTVASIPSIATVTTTTIVHDKFKSIDIVPSDFTVPAKHVAADLNAKVTTKTVKQQTTENRGKDAIVMLKGIIEKSGKSVAQNEV</sequence>